<keyword evidence="4" id="KW-1185">Reference proteome</keyword>
<comment type="caution">
    <text evidence="3">The sequence shown here is derived from an EMBL/GenBank/DDBJ whole genome shotgun (WGS) entry which is preliminary data.</text>
</comment>
<evidence type="ECO:0000256" key="1">
    <source>
        <dbReference type="SAM" id="MobiDB-lite"/>
    </source>
</evidence>
<dbReference type="InterPro" id="IPR027417">
    <property type="entry name" value="P-loop_NTPase"/>
</dbReference>
<evidence type="ECO:0000259" key="2">
    <source>
        <dbReference type="Pfam" id="PF20437"/>
    </source>
</evidence>
<protein>
    <recommendedName>
        <fullName evidence="2">Lon-like helical domain-containing protein</fullName>
    </recommendedName>
</protein>
<organism evidence="3 4">
    <name type="scientific">Entotheonella factor</name>
    <dbReference type="NCBI Taxonomy" id="1429438"/>
    <lineage>
        <taxon>Bacteria</taxon>
        <taxon>Pseudomonadati</taxon>
        <taxon>Nitrospinota/Tectimicrobiota group</taxon>
        <taxon>Candidatus Tectimicrobiota</taxon>
        <taxon>Candidatus Entotheonellia</taxon>
        <taxon>Candidatus Entotheonellales</taxon>
        <taxon>Candidatus Entotheonellaceae</taxon>
        <taxon>Candidatus Entotheonella</taxon>
    </lineage>
</organism>
<dbReference type="Gene3D" id="3.40.50.300">
    <property type="entry name" value="P-loop containing nucleotide triphosphate hydrolases"/>
    <property type="match status" value="1"/>
</dbReference>
<evidence type="ECO:0000313" key="4">
    <source>
        <dbReference type="Proteomes" id="UP000019141"/>
    </source>
</evidence>
<gene>
    <name evidence="3" type="ORF">ETSY1_25230</name>
</gene>
<dbReference type="Proteomes" id="UP000019141">
    <property type="component" value="Unassembled WGS sequence"/>
</dbReference>
<reference evidence="3 4" key="1">
    <citation type="journal article" date="2014" name="Nature">
        <title>An environmental bacterial taxon with a large and distinct metabolic repertoire.</title>
        <authorList>
            <person name="Wilson M.C."/>
            <person name="Mori T."/>
            <person name="Ruckert C."/>
            <person name="Uria A.R."/>
            <person name="Helf M.J."/>
            <person name="Takada K."/>
            <person name="Gernert C."/>
            <person name="Steffens U.A."/>
            <person name="Heycke N."/>
            <person name="Schmitt S."/>
            <person name="Rinke C."/>
            <person name="Helfrich E.J."/>
            <person name="Brachmann A.O."/>
            <person name="Gurgui C."/>
            <person name="Wakimoto T."/>
            <person name="Kracht M."/>
            <person name="Crusemann M."/>
            <person name="Hentschel U."/>
            <person name="Abe I."/>
            <person name="Matsunaga S."/>
            <person name="Kalinowski J."/>
            <person name="Takeyama H."/>
            <person name="Piel J."/>
        </authorList>
    </citation>
    <scope>NUCLEOTIDE SEQUENCE [LARGE SCALE GENOMIC DNA]</scope>
    <source>
        <strain evidence="4">TSY1</strain>
    </source>
</reference>
<feature type="region of interest" description="Disordered" evidence="1">
    <location>
        <begin position="242"/>
        <end position="262"/>
    </location>
</feature>
<dbReference type="EMBL" id="AZHW01000743">
    <property type="protein sequence ID" value="ETW96786.1"/>
    <property type="molecule type" value="Genomic_DNA"/>
</dbReference>
<dbReference type="HOGENOM" id="CLU_1060438_0_0_7"/>
<evidence type="ECO:0000313" key="3">
    <source>
        <dbReference type="EMBL" id="ETW96786.1"/>
    </source>
</evidence>
<feature type="domain" description="Lon-like helical" evidence="2">
    <location>
        <begin position="90"/>
        <end position="119"/>
    </location>
</feature>
<sequence>MVNKPPMALAPAQLRWHFDPSTLGFETTREIDPVADAVSPSTAGEALRFGLECDAPGQNIYVRGTRGTGRLRMVHRLLQAYAPEAQDKQDRCYVHNFSRPDRPRLITLPAGEARSFRRYVLELAEYIRDDLIKALEAEPYDSERQAVQERVQQRVKDITASLEQDLEQAGMALVSTQQGSAAQTVIVPLVDGQPVPPAQLRQLVAQGQVTPERLQQFEALYPDFQKRLQDIGRLVNDARRSGAQEGQALNERATQELLSGLT</sequence>
<dbReference type="InterPro" id="IPR046844">
    <property type="entry name" value="Lon-like_helical"/>
</dbReference>
<proteinExistence type="predicted"/>
<dbReference type="Pfam" id="PF20437">
    <property type="entry name" value="LonC_helical"/>
    <property type="match status" value="1"/>
</dbReference>
<dbReference type="AlphaFoldDB" id="W4LHK7"/>
<accession>W4LHK7</accession>
<name>W4LHK7_ENTF1</name>